<dbReference type="Proteomes" id="UP000316852">
    <property type="component" value="Unassembled WGS sequence"/>
</dbReference>
<keyword evidence="5 10" id="KW-0808">Transferase</keyword>
<evidence type="ECO:0000256" key="4">
    <source>
        <dbReference type="ARBA" id="ARBA00022603"/>
    </source>
</evidence>
<comment type="similarity">
    <text evidence="2">Belongs to the MGMT family.</text>
</comment>
<dbReference type="GO" id="GO:0032259">
    <property type="term" value="P:methylation"/>
    <property type="evidence" value="ECO:0007669"/>
    <property type="project" value="UniProtKB-KW"/>
</dbReference>
<dbReference type="PANTHER" id="PTHR10815:SF5">
    <property type="entry name" value="METHYLATED-DNA--PROTEIN-CYSTEINE METHYLTRANSFERASE"/>
    <property type="match status" value="1"/>
</dbReference>
<dbReference type="SUPFAM" id="SSF46767">
    <property type="entry name" value="Methylated DNA-protein cysteine methyltransferase, C-terminal domain"/>
    <property type="match status" value="1"/>
</dbReference>
<evidence type="ECO:0000256" key="6">
    <source>
        <dbReference type="ARBA" id="ARBA00022763"/>
    </source>
</evidence>
<sequence length="185" mass="19603">MKHGRRIDVAAVRTRLGTFAVAATPRGLAALFPLPRGRITGARAGREPTLARRVHSGARLVIHRARESYPPALSRAAAALQAYASGKARGRTRPVLDLDGTPFQRAVWRRLCAIPEGKTISYGALAASIGRPRAARAVGAAVGANPVPILVPCHRVIGQDGGLTGFGLGLPMKRALLLHEGHRTR</sequence>
<dbReference type="NCBIfam" id="TIGR00589">
    <property type="entry name" value="ogt"/>
    <property type="match status" value="1"/>
</dbReference>
<evidence type="ECO:0000256" key="7">
    <source>
        <dbReference type="ARBA" id="ARBA00023204"/>
    </source>
</evidence>
<keyword evidence="7" id="KW-0234">DNA repair</keyword>
<organism evidence="10 11">
    <name type="scientific">Eiseniibacteriota bacterium</name>
    <dbReference type="NCBI Taxonomy" id="2212470"/>
    <lineage>
        <taxon>Bacteria</taxon>
        <taxon>Candidatus Eiseniibacteriota</taxon>
    </lineage>
</organism>
<dbReference type="InterPro" id="IPR036217">
    <property type="entry name" value="MethylDNA_cys_MeTrfase_DNAb"/>
</dbReference>
<name>A0A538T2I7_UNCEI</name>
<dbReference type="EMBL" id="VBOW01000048">
    <property type="protein sequence ID" value="TMQ57855.1"/>
    <property type="molecule type" value="Genomic_DNA"/>
</dbReference>
<comment type="catalytic activity">
    <reaction evidence="8">
        <text>a 6-O-methyl-2'-deoxyguanosine in DNA + L-cysteinyl-[protein] = S-methyl-L-cysteinyl-[protein] + a 2'-deoxyguanosine in DNA</text>
        <dbReference type="Rhea" id="RHEA:24000"/>
        <dbReference type="Rhea" id="RHEA-COMP:10131"/>
        <dbReference type="Rhea" id="RHEA-COMP:10132"/>
        <dbReference type="Rhea" id="RHEA-COMP:11367"/>
        <dbReference type="Rhea" id="RHEA-COMP:11368"/>
        <dbReference type="ChEBI" id="CHEBI:29950"/>
        <dbReference type="ChEBI" id="CHEBI:82612"/>
        <dbReference type="ChEBI" id="CHEBI:85445"/>
        <dbReference type="ChEBI" id="CHEBI:85448"/>
        <dbReference type="EC" id="2.1.1.63"/>
    </reaction>
</comment>
<dbReference type="InterPro" id="IPR014048">
    <property type="entry name" value="MethylDNA_cys_MeTrfase_DNA-bd"/>
</dbReference>
<accession>A0A538T2I7</accession>
<dbReference type="AlphaFoldDB" id="A0A538T2I7"/>
<reference evidence="10 11" key="1">
    <citation type="journal article" date="2019" name="Nat. Microbiol.">
        <title>Mediterranean grassland soil C-N compound turnover is dependent on rainfall and depth, and is mediated by genomically divergent microorganisms.</title>
        <authorList>
            <person name="Diamond S."/>
            <person name="Andeer P.F."/>
            <person name="Li Z."/>
            <person name="Crits-Christoph A."/>
            <person name="Burstein D."/>
            <person name="Anantharaman K."/>
            <person name="Lane K.R."/>
            <person name="Thomas B.C."/>
            <person name="Pan C."/>
            <person name="Northen T.R."/>
            <person name="Banfield J.F."/>
        </authorList>
    </citation>
    <scope>NUCLEOTIDE SEQUENCE [LARGE SCALE GENOMIC DNA]</scope>
    <source>
        <strain evidence="10">WS_6</strain>
    </source>
</reference>
<comment type="caution">
    <text evidence="10">The sequence shown here is derived from an EMBL/GenBank/DDBJ whole genome shotgun (WGS) entry which is preliminary data.</text>
</comment>
<dbReference type="InterPro" id="IPR001497">
    <property type="entry name" value="MethylDNA_cys_MeTrfase_AS"/>
</dbReference>
<dbReference type="Pfam" id="PF01035">
    <property type="entry name" value="DNA_binding_1"/>
    <property type="match status" value="1"/>
</dbReference>
<dbReference type="GO" id="GO:0003908">
    <property type="term" value="F:methylated-DNA-[protein]-cysteine S-methyltransferase activity"/>
    <property type="evidence" value="ECO:0007669"/>
    <property type="project" value="UniProtKB-EC"/>
</dbReference>
<dbReference type="GO" id="GO:0006281">
    <property type="term" value="P:DNA repair"/>
    <property type="evidence" value="ECO:0007669"/>
    <property type="project" value="UniProtKB-KW"/>
</dbReference>
<evidence type="ECO:0000256" key="5">
    <source>
        <dbReference type="ARBA" id="ARBA00022679"/>
    </source>
</evidence>
<evidence type="ECO:0000256" key="3">
    <source>
        <dbReference type="ARBA" id="ARBA00011918"/>
    </source>
</evidence>
<evidence type="ECO:0000313" key="10">
    <source>
        <dbReference type="EMBL" id="TMQ57855.1"/>
    </source>
</evidence>
<dbReference type="InterPro" id="IPR036388">
    <property type="entry name" value="WH-like_DNA-bd_sf"/>
</dbReference>
<dbReference type="FunFam" id="1.10.10.10:FF:000214">
    <property type="entry name" value="Methylated-DNA--protein-cysteine methyltransferase"/>
    <property type="match status" value="1"/>
</dbReference>
<feature type="domain" description="Methylated-DNA-[protein]-cysteine S-methyltransferase DNA binding" evidence="9">
    <location>
        <begin position="102"/>
        <end position="181"/>
    </location>
</feature>
<evidence type="ECO:0000259" key="9">
    <source>
        <dbReference type="Pfam" id="PF01035"/>
    </source>
</evidence>
<dbReference type="Gene3D" id="1.10.10.10">
    <property type="entry name" value="Winged helix-like DNA-binding domain superfamily/Winged helix DNA-binding domain"/>
    <property type="match status" value="1"/>
</dbReference>
<dbReference type="PANTHER" id="PTHR10815">
    <property type="entry name" value="METHYLATED-DNA--PROTEIN-CYSTEINE METHYLTRANSFERASE"/>
    <property type="match status" value="1"/>
</dbReference>
<dbReference type="CDD" id="cd06445">
    <property type="entry name" value="ATase"/>
    <property type="match status" value="1"/>
</dbReference>
<evidence type="ECO:0000256" key="1">
    <source>
        <dbReference type="ARBA" id="ARBA00001286"/>
    </source>
</evidence>
<evidence type="ECO:0000256" key="8">
    <source>
        <dbReference type="ARBA" id="ARBA00049348"/>
    </source>
</evidence>
<evidence type="ECO:0000313" key="11">
    <source>
        <dbReference type="Proteomes" id="UP000316852"/>
    </source>
</evidence>
<dbReference type="EC" id="2.1.1.63" evidence="3"/>
<gene>
    <name evidence="10" type="ORF">E6K76_09500</name>
</gene>
<protein>
    <recommendedName>
        <fullName evidence="3">methylated-DNA--[protein]-cysteine S-methyltransferase</fullName>
        <ecNumber evidence="3">2.1.1.63</ecNumber>
    </recommendedName>
</protein>
<evidence type="ECO:0000256" key="2">
    <source>
        <dbReference type="ARBA" id="ARBA00008711"/>
    </source>
</evidence>
<dbReference type="PROSITE" id="PS00374">
    <property type="entry name" value="MGMT"/>
    <property type="match status" value="1"/>
</dbReference>
<keyword evidence="6" id="KW-0227">DNA damage</keyword>
<proteinExistence type="inferred from homology"/>
<comment type="catalytic activity">
    <reaction evidence="1">
        <text>a 4-O-methyl-thymidine in DNA + L-cysteinyl-[protein] = a thymidine in DNA + S-methyl-L-cysteinyl-[protein]</text>
        <dbReference type="Rhea" id="RHEA:53428"/>
        <dbReference type="Rhea" id="RHEA-COMP:10131"/>
        <dbReference type="Rhea" id="RHEA-COMP:10132"/>
        <dbReference type="Rhea" id="RHEA-COMP:13555"/>
        <dbReference type="Rhea" id="RHEA-COMP:13556"/>
        <dbReference type="ChEBI" id="CHEBI:29950"/>
        <dbReference type="ChEBI" id="CHEBI:82612"/>
        <dbReference type="ChEBI" id="CHEBI:137386"/>
        <dbReference type="ChEBI" id="CHEBI:137387"/>
        <dbReference type="EC" id="2.1.1.63"/>
    </reaction>
</comment>
<keyword evidence="4 10" id="KW-0489">Methyltransferase</keyword>